<dbReference type="Pfam" id="PF00775">
    <property type="entry name" value="Dioxygenase_C"/>
    <property type="match status" value="1"/>
</dbReference>
<keyword evidence="8" id="KW-1185">Reference proteome</keyword>
<evidence type="ECO:0000313" key="8">
    <source>
        <dbReference type="Proteomes" id="UP000253094"/>
    </source>
</evidence>
<evidence type="ECO:0000259" key="6">
    <source>
        <dbReference type="SMART" id="SM00495"/>
    </source>
</evidence>
<evidence type="ECO:0000313" key="7">
    <source>
        <dbReference type="EMBL" id="RCG29954.1"/>
    </source>
</evidence>
<dbReference type="EMBL" id="QOIL01000009">
    <property type="protein sequence ID" value="RCG29954.1"/>
    <property type="molecule type" value="Genomic_DNA"/>
</dbReference>
<dbReference type="RefSeq" id="WP_114029897.1">
    <property type="nucleotide sequence ID" value="NZ_QOIL01000009.1"/>
</dbReference>
<dbReference type="InterPro" id="IPR000627">
    <property type="entry name" value="Intradiol_dOase_C"/>
</dbReference>
<dbReference type="InterPro" id="IPR003610">
    <property type="entry name" value="CBM5/12"/>
</dbReference>
<keyword evidence="3 7" id="KW-0223">Dioxygenase</keyword>
<dbReference type="GO" id="GO:0004553">
    <property type="term" value="F:hydrolase activity, hydrolyzing O-glycosyl compounds"/>
    <property type="evidence" value="ECO:0007669"/>
    <property type="project" value="InterPro"/>
</dbReference>
<dbReference type="CDD" id="cd00421">
    <property type="entry name" value="intradiol_dioxygenase"/>
    <property type="match status" value="1"/>
</dbReference>
<dbReference type="GO" id="GO:0030246">
    <property type="term" value="F:carbohydrate binding"/>
    <property type="evidence" value="ECO:0007669"/>
    <property type="project" value="InterPro"/>
</dbReference>
<dbReference type="InterPro" id="IPR015889">
    <property type="entry name" value="Intradiol_dOase_core"/>
</dbReference>
<dbReference type="InterPro" id="IPR036573">
    <property type="entry name" value="CBM_sf_5/12"/>
</dbReference>
<dbReference type="SMART" id="SM00495">
    <property type="entry name" value="ChtBD3"/>
    <property type="match status" value="1"/>
</dbReference>
<dbReference type="Pfam" id="PF02839">
    <property type="entry name" value="CBM_5_12"/>
    <property type="match status" value="1"/>
</dbReference>
<organism evidence="7 8">
    <name type="scientific">Sphaerisporangium album</name>
    <dbReference type="NCBI Taxonomy" id="509200"/>
    <lineage>
        <taxon>Bacteria</taxon>
        <taxon>Bacillati</taxon>
        <taxon>Actinomycetota</taxon>
        <taxon>Actinomycetes</taxon>
        <taxon>Streptosporangiales</taxon>
        <taxon>Streptosporangiaceae</taxon>
        <taxon>Sphaerisporangium</taxon>
    </lineage>
</organism>
<feature type="domain" description="Chitin-binding type-3" evidence="6">
    <location>
        <begin position="237"/>
        <end position="283"/>
    </location>
</feature>
<dbReference type="SUPFAM" id="SSF51055">
    <property type="entry name" value="Carbohydrate binding domain"/>
    <property type="match status" value="1"/>
</dbReference>
<dbReference type="Gene3D" id="2.10.10.20">
    <property type="entry name" value="Carbohydrate-binding module superfamily 5/12"/>
    <property type="match status" value="1"/>
</dbReference>
<dbReference type="GO" id="GO:0005576">
    <property type="term" value="C:extracellular region"/>
    <property type="evidence" value="ECO:0007669"/>
    <property type="project" value="InterPro"/>
</dbReference>
<evidence type="ECO:0000256" key="3">
    <source>
        <dbReference type="ARBA" id="ARBA00022964"/>
    </source>
</evidence>
<dbReference type="PANTHER" id="PTHR33711">
    <property type="entry name" value="DIOXYGENASE, PUTATIVE (AFU_ORTHOLOGUE AFUA_2G02910)-RELATED"/>
    <property type="match status" value="1"/>
</dbReference>
<protein>
    <submittedName>
        <fullName evidence="7">Dioxygenase</fullName>
    </submittedName>
</protein>
<feature type="region of interest" description="Disordered" evidence="5">
    <location>
        <begin position="217"/>
        <end position="240"/>
    </location>
</feature>
<feature type="compositionally biased region" description="Low complexity" evidence="5">
    <location>
        <begin position="222"/>
        <end position="234"/>
    </location>
</feature>
<dbReference type="Gene3D" id="2.60.130.10">
    <property type="entry name" value="Aromatic compound dioxygenase"/>
    <property type="match status" value="1"/>
</dbReference>
<reference evidence="7 8" key="1">
    <citation type="submission" date="2018-06" db="EMBL/GenBank/DDBJ databases">
        <title>Sphaerisporangium craniellae sp. nov., isolated from a marine sponge in the South China Sea.</title>
        <authorList>
            <person name="Li L."/>
        </authorList>
    </citation>
    <scope>NUCLEOTIDE SEQUENCE [LARGE SCALE GENOMIC DNA]</scope>
    <source>
        <strain evidence="7 8">CCTCC AA 208026</strain>
    </source>
</reference>
<evidence type="ECO:0000256" key="1">
    <source>
        <dbReference type="ARBA" id="ARBA00007825"/>
    </source>
</evidence>
<dbReference type="Proteomes" id="UP000253094">
    <property type="component" value="Unassembled WGS sequence"/>
</dbReference>
<dbReference type="OrthoDB" id="9800887at2"/>
<dbReference type="GO" id="GO:0016702">
    <property type="term" value="F:oxidoreductase activity, acting on single donors with incorporation of molecular oxygen, incorporation of two atoms of oxygen"/>
    <property type="evidence" value="ECO:0007669"/>
    <property type="project" value="InterPro"/>
</dbReference>
<dbReference type="GO" id="GO:0008199">
    <property type="term" value="F:ferric iron binding"/>
    <property type="evidence" value="ECO:0007669"/>
    <property type="project" value="InterPro"/>
</dbReference>
<keyword evidence="4" id="KW-0560">Oxidoreductase</keyword>
<dbReference type="GO" id="GO:0005975">
    <property type="term" value="P:carbohydrate metabolic process"/>
    <property type="evidence" value="ECO:0007669"/>
    <property type="project" value="InterPro"/>
</dbReference>
<evidence type="ECO:0000256" key="5">
    <source>
        <dbReference type="SAM" id="MobiDB-lite"/>
    </source>
</evidence>
<dbReference type="SUPFAM" id="SSF49482">
    <property type="entry name" value="Aromatic compound dioxygenase"/>
    <property type="match status" value="1"/>
</dbReference>
<comment type="similarity">
    <text evidence="1">Belongs to the intradiol ring-cleavage dioxygenase family.</text>
</comment>
<keyword evidence="2" id="KW-0378">Hydrolase</keyword>
<dbReference type="CDD" id="cd12214">
    <property type="entry name" value="ChiA1_BD"/>
    <property type="match status" value="1"/>
</dbReference>
<evidence type="ECO:0000256" key="2">
    <source>
        <dbReference type="ARBA" id="ARBA00022801"/>
    </source>
</evidence>
<dbReference type="AlphaFoldDB" id="A0A367FI29"/>
<accession>A0A367FI29</accession>
<name>A0A367FI29_9ACTN</name>
<sequence>MEPRDPKDEERAGGITRKTLLKAALIGAPIPILAGKVAHASLARDVAAAGEPLLPTPFCDDGDDPTIPQTEGPYFKPNSPQRTTLPGTGTPLTISGYVFGLSCRPLPNVLLDFWQADRNGAYDNSGFNFRGHQYTDANGAYKLTTIVPGLYPGRTRHIHVKAQAPNKPVLTTQLYFPGEPRNSTDTIYDARLLMTVRTNGTGREATFDFVLNVQGAPPSPTAGPTVSPTTSPTAGPGGTWQAGRTYAAGDTVTYGGSTYRCVQGHTAQVGWEPPVVPSLWQRVG</sequence>
<dbReference type="InterPro" id="IPR050770">
    <property type="entry name" value="Intradiol_RC_Dioxygenase"/>
</dbReference>
<gene>
    <name evidence="7" type="ORF">DQ384_17485</name>
</gene>
<evidence type="ECO:0000256" key="4">
    <source>
        <dbReference type="ARBA" id="ARBA00023002"/>
    </source>
</evidence>
<comment type="caution">
    <text evidence="7">The sequence shown here is derived from an EMBL/GenBank/DDBJ whole genome shotgun (WGS) entry which is preliminary data.</text>
</comment>
<proteinExistence type="inferred from homology"/>
<dbReference type="PANTHER" id="PTHR33711:SF11">
    <property type="entry name" value="DIOXYGENASE"/>
    <property type="match status" value="1"/>
</dbReference>